<organism evidence="8 9">
    <name type="scientific">Rotaria sordida</name>
    <dbReference type="NCBI Taxonomy" id="392033"/>
    <lineage>
        <taxon>Eukaryota</taxon>
        <taxon>Metazoa</taxon>
        <taxon>Spiralia</taxon>
        <taxon>Gnathifera</taxon>
        <taxon>Rotifera</taxon>
        <taxon>Eurotatoria</taxon>
        <taxon>Bdelloidea</taxon>
        <taxon>Philodinida</taxon>
        <taxon>Philodinidae</taxon>
        <taxon>Rotaria</taxon>
    </lineage>
</organism>
<dbReference type="PROSITE" id="PS50089">
    <property type="entry name" value="ZF_RING_2"/>
    <property type="match status" value="1"/>
</dbReference>
<dbReference type="GO" id="GO:0061630">
    <property type="term" value="F:ubiquitin protein ligase activity"/>
    <property type="evidence" value="ECO:0007669"/>
    <property type="project" value="TreeGrafter"/>
</dbReference>
<dbReference type="PANTHER" id="PTHR45969">
    <property type="entry name" value="RING ZINC FINGER PROTEIN-RELATED"/>
    <property type="match status" value="1"/>
</dbReference>
<keyword evidence="2 4" id="KW-0863">Zinc-finger</keyword>
<feature type="compositionally biased region" description="Acidic residues" evidence="5">
    <location>
        <begin position="35"/>
        <end position="45"/>
    </location>
</feature>
<dbReference type="OrthoDB" id="8062037at2759"/>
<dbReference type="EMBL" id="CAJNOU010006425">
    <property type="protein sequence ID" value="CAF1504496.1"/>
    <property type="molecule type" value="Genomic_DNA"/>
</dbReference>
<evidence type="ECO:0000256" key="5">
    <source>
        <dbReference type="SAM" id="MobiDB-lite"/>
    </source>
</evidence>
<dbReference type="Gene3D" id="3.30.40.10">
    <property type="entry name" value="Zinc/RING finger domain, C3HC4 (zinc finger)"/>
    <property type="match status" value="1"/>
</dbReference>
<evidence type="ECO:0000256" key="1">
    <source>
        <dbReference type="ARBA" id="ARBA00022723"/>
    </source>
</evidence>
<gene>
    <name evidence="7" type="ORF">RFH988_LOCUS34609</name>
    <name evidence="8" type="ORF">SEV965_LOCUS36244</name>
</gene>
<dbReference type="InterPro" id="IPR001841">
    <property type="entry name" value="Znf_RING"/>
</dbReference>
<proteinExistence type="predicted"/>
<evidence type="ECO:0000256" key="2">
    <source>
        <dbReference type="ARBA" id="ARBA00022771"/>
    </source>
</evidence>
<dbReference type="PANTHER" id="PTHR45969:SF69">
    <property type="entry name" value="FINGER DOMAIN PROTEIN, PUTATIVE (AFU_ORTHOLOGUE AFUA_3G12190)-RELATED"/>
    <property type="match status" value="1"/>
</dbReference>
<evidence type="ECO:0000259" key="6">
    <source>
        <dbReference type="PROSITE" id="PS50089"/>
    </source>
</evidence>
<dbReference type="GO" id="GO:0008270">
    <property type="term" value="F:zinc ion binding"/>
    <property type="evidence" value="ECO:0007669"/>
    <property type="project" value="UniProtKB-KW"/>
</dbReference>
<keyword evidence="1" id="KW-0479">Metal-binding</keyword>
<dbReference type="Pfam" id="PF13639">
    <property type="entry name" value="zf-RING_2"/>
    <property type="match status" value="1"/>
</dbReference>
<comment type="caution">
    <text evidence="8">The sequence shown here is derived from an EMBL/GenBank/DDBJ whole genome shotgun (WGS) entry which is preliminary data.</text>
</comment>
<reference evidence="8" key="1">
    <citation type="submission" date="2021-02" db="EMBL/GenBank/DDBJ databases">
        <authorList>
            <person name="Nowell W R."/>
        </authorList>
    </citation>
    <scope>NUCLEOTIDE SEQUENCE</scope>
</reference>
<keyword evidence="3" id="KW-0862">Zinc</keyword>
<dbReference type="AlphaFoldDB" id="A0A815TC77"/>
<dbReference type="SMART" id="SM00184">
    <property type="entry name" value="RING"/>
    <property type="match status" value="1"/>
</dbReference>
<protein>
    <recommendedName>
        <fullName evidence="6">RING-type domain-containing protein</fullName>
    </recommendedName>
</protein>
<dbReference type="SUPFAM" id="SSF57850">
    <property type="entry name" value="RING/U-box"/>
    <property type="match status" value="1"/>
</dbReference>
<evidence type="ECO:0000313" key="9">
    <source>
        <dbReference type="Proteomes" id="UP000663889"/>
    </source>
</evidence>
<dbReference type="Proteomes" id="UP000663889">
    <property type="component" value="Unassembled WGS sequence"/>
</dbReference>
<feature type="region of interest" description="Disordered" evidence="5">
    <location>
        <begin position="32"/>
        <end position="54"/>
    </location>
</feature>
<dbReference type="InterPro" id="IPR013083">
    <property type="entry name" value="Znf_RING/FYVE/PHD"/>
</dbReference>
<accession>A0A815TC77</accession>
<sequence>MTREKCLEANKEHEQIVNMIQKVNSVIFGNMTTDADSDTDDDEEEKERSRKKKQKQRNVFMEQMLHMVDHTDNQLLTLDRHWFEYYWTKFSLFMAYCYEKISGKQNQLSKLYQLSADLKLGASVVIYYDECPICLELITEINGHEPTACKTKCDHIFHYACLQKWIERQGYCPNCNTNLHVLPERKDGRKIGLREIREEEPRTCSAD</sequence>
<dbReference type="EMBL" id="CAJNOO010004863">
    <property type="protein sequence ID" value="CAF1396400.1"/>
    <property type="molecule type" value="Genomic_DNA"/>
</dbReference>
<feature type="domain" description="RING-type" evidence="6">
    <location>
        <begin position="131"/>
        <end position="176"/>
    </location>
</feature>
<dbReference type="GO" id="GO:0016567">
    <property type="term" value="P:protein ubiquitination"/>
    <property type="evidence" value="ECO:0007669"/>
    <property type="project" value="TreeGrafter"/>
</dbReference>
<name>A0A815TC77_9BILA</name>
<evidence type="ECO:0000313" key="8">
    <source>
        <dbReference type="EMBL" id="CAF1504496.1"/>
    </source>
</evidence>
<dbReference type="Proteomes" id="UP000663882">
    <property type="component" value="Unassembled WGS sequence"/>
</dbReference>
<evidence type="ECO:0000256" key="4">
    <source>
        <dbReference type="PROSITE-ProRule" id="PRU00175"/>
    </source>
</evidence>
<evidence type="ECO:0000256" key="3">
    <source>
        <dbReference type="ARBA" id="ARBA00022833"/>
    </source>
</evidence>
<evidence type="ECO:0000313" key="7">
    <source>
        <dbReference type="EMBL" id="CAF1396400.1"/>
    </source>
</evidence>